<dbReference type="OrthoDB" id="4155092at2759"/>
<dbReference type="PANTHER" id="PTHR35043:SF7">
    <property type="entry name" value="TRANSCRIPTION FACTOR DOMAIN-CONTAINING PROTEIN"/>
    <property type="match status" value="1"/>
</dbReference>
<keyword evidence="1" id="KW-0812">Transmembrane</keyword>
<reference evidence="2 3" key="1">
    <citation type="submission" date="2015-01" db="EMBL/GenBank/DDBJ databases">
        <title>The Genome Sequence of Cladophialophora immunda CBS83496.</title>
        <authorList>
            <consortium name="The Broad Institute Genomics Platform"/>
            <person name="Cuomo C."/>
            <person name="de Hoog S."/>
            <person name="Gorbushina A."/>
            <person name="Stielow B."/>
            <person name="Teixiera M."/>
            <person name="Abouelleil A."/>
            <person name="Chapman S.B."/>
            <person name="Priest M."/>
            <person name="Young S.K."/>
            <person name="Wortman J."/>
            <person name="Nusbaum C."/>
            <person name="Birren B."/>
        </authorList>
    </citation>
    <scope>NUCLEOTIDE SEQUENCE [LARGE SCALE GENOMIC DNA]</scope>
    <source>
        <strain evidence="2 3">CBS 83496</strain>
    </source>
</reference>
<feature type="transmembrane region" description="Helical" evidence="1">
    <location>
        <begin position="266"/>
        <end position="286"/>
    </location>
</feature>
<feature type="transmembrane region" description="Helical" evidence="1">
    <location>
        <begin position="298"/>
        <end position="318"/>
    </location>
</feature>
<accession>A0A0D2C9Q7</accession>
<protein>
    <submittedName>
        <fullName evidence="2">Uncharacterized protein</fullName>
    </submittedName>
</protein>
<feature type="transmembrane region" description="Helical" evidence="1">
    <location>
        <begin position="28"/>
        <end position="46"/>
    </location>
</feature>
<feature type="transmembrane region" description="Helical" evidence="1">
    <location>
        <begin position="66"/>
        <end position="89"/>
    </location>
</feature>
<organism evidence="2 3">
    <name type="scientific">Cladophialophora immunda</name>
    <dbReference type="NCBI Taxonomy" id="569365"/>
    <lineage>
        <taxon>Eukaryota</taxon>
        <taxon>Fungi</taxon>
        <taxon>Dikarya</taxon>
        <taxon>Ascomycota</taxon>
        <taxon>Pezizomycotina</taxon>
        <taxon>Eurotiomycetes</taxon>
        <taxon>Chaetothyriomycetidae</taxon>
        <taxon>Chaetothyriales</taxon>
        <taxon>Herpotrichiellaceae</taxon>
        <taxon>Cladophialophora</taxon>
    </lineage>
</organism>
<feature type="transmembrane region" description="Helical" evidence="1">
    <location>
        <begin position="324"/>
        <end position="346"/>
    </location>
</feature>
<gene>
    <name evidence="2" type="ORF">PV07_07526</name>
</gene>
<keyword evidence="3" id="KW-1185">Reference proteome</keyword>
<evidence type="ECO:0000256" key="1">
    <source>
        <dbReference type="SAM" id="Phobius"/>
    </source>
</evidence>
<dbReference type="VEuPathDB" id="FungiDB:PV07_07526"/>
<dbReference type="PANTHER" id="PTHR35043">
    <property type="entry name" value="TRANSCRIPTION FACTOR DOMAIN-CONTAINING PROTEIN"/>
    <property type="match status" value="1"/>
</dbReference>
<dbReference type="RefSeq" id="XP_016248039.1">
    <property type="nucleotide sequence ID" value="XM_016394620.1"/>
</dbReference>
<dbReference type="EMBL" id="KN847043">
    <property type="protein sequence ID" value="KIW27823.1"/>
    <property type="molecule type" value="Genomic_DNA"/>
</dbReference>
<name>A0A0D2C9Q7_9EURO</name>
<sequence length="366" mass="41560">MAVTSADNLPTDAHQHVGFVSISPVRGTVELVWACAFTIILCTWNIQHLTIASPYKSAWIVMAHKILWALLTVFAPEFTCLWGIHEYIFARIQARTMQHHGFGWWTMKHSFFASMGGYLLEYQNEGQIIVRSEEILWLATEKLLVLPEIKCSEIDGLASEDTFQKAITAVQLFWFALQCIGRAVGRLEFALFELTTLCFVSYTIITLFCWWKKPGGVSVRSKISCPSISAQDVDRMLESTKGEKRSLMLELHIRQVDFDDNPPIGVYWEAMLIVFVGGVGAWHIAAWNYSFPSSVESILWKVSSVVATMGPIILWYAVDLGFPFYFIFFAYATARVFVVVETIISLRSAPAGIYERVRWSDFLPHV</sequence>
<dbReference type="HOGENOM" id="CLU_022883_6_1_1"/>
<keyword evidence="1" id="KW-0472">Membrane</keyword>
<proteinExistence type="predicted"/>
<dbReference type="Proteomes" id="UP000054466">
    <property type="component" value="Unassembled WGS sequence"/>
</dbReference>
<evidence type="ECO:0000313" key="2">
    <source>
        <dbReference type="EMBL" id="KIW27823.1"/>
    </source>
</evidence>
<evidence type="ECO:0000313" key="3">
    <source>
        <dbReference type="Proteomes" id="UP000054466"/>
    </source>
</evidence>
<keyword evidence="1" id="KW-1133">Transmembrane helix</keyword>
<dbReference type="AlphaFoldDB" id="A0A0D2C9Q7"/>
<dbReference type="GeneID" id="27346720"/>
<feature type="transmembrane region" description="Helical" evidence="1">
    <location>
        <begin position="190"/>
        <end position="211"/>
    </location>
</feature>